<accession>A0A2I0J9Z7</accession>
<dbReference type="Proteomes" id="UP000233551">
    <property type="component" value="Unassembled WGS sequence"/>
</dbReference>
<evidence type="ECO:0000313" key="1">
    <source>
        <dbReference type="EMBL" id="PKI53085.1"/>
    </source>
</evidence>
<proteinExistence type="predicted"/>
<evidence type="ECO:0000313" key="2">
    <source>
        <dbReference type="Proteomes" id="UP000233551"/>
    </source>
</evidence>
<sequence>MASRFALSPHLERYRGFPSLSCQPRSQLSNPTGYCRELRVGFPELGQVTGLPCDLGLARLIVRLDPRPYAIDFAFGYHRPYAVDFAFGVLDLD</sequence>
<name>A0A2I0J9Z7_PUNGR</name>
<gene>
    <name evidence="1" type="ORF">CRG98_026546</name>
</gene>
<keyword evidence="2" id="KW-1185">Reference proteome</keyword>
<protein>
    <submittedName>
        <fullName evidence="1">Uncharacterized protein</fullName>
    </submittedName>
</protein>
<dbReference type="EMBL" id="PGOL01001886">
    <property type="protein sequence ID" value="PKI53085.1"/>
    <property type="molecule type" value="Genomic_DNA"/>
</dbReference>
<comment type="caution">
    <text evidence="1">The sequence shown here is derived from an EMBL/GenBank/DDBJ whole genome shotgun (WGS) entry which is preliminary data.</text>
</comment>
<reference evidence="1 2" key="1">
    <citation type="submission" date="2017-11" db="EMBL/GenBank/DDBJ databases">
        <title>De-novo sequencing of pomegranate (Punica granatum L.) genome.</title>
        <authorList>
            <person name="Akparov Z."/>
            <person name="Amiraslanov A."/>
            <person name="Hajiyeva S."/>
            <person name="Abbasov M."/>
            <person name="Kaur K."/>
            <person name="Hamwieh A."/>
            <person name="Solovyev V."/>
            <person name="Salamov A."/>
            <person name="Braich B."/>
            <person name="Kosarev P."/>
            <person name="Mahmoud A."/>
            <person name="Hajiyev E."/>
            <person name="Babayeva S."/>
            <person name="Izzatullayeva V."/>
            <person name="Mammadov A."/>
            <person name="Mammadov A."/>
            <person name="Sharifova S."/>
            <person name="Ojaghi J."/>
            <person name="Eynullazada K."/>
            <person name="Bayramov B."/>
            <person name="Abdulazimova A."/>
            <person name="Shahmuradov I."/>
        </authorList>
    </citation>
    <scope>NUCLEOTIDE SEQUENCE [LARGE SCALE GENOMIC DNA]</scope>
    <source>
        <strain evidence="2">cv. AG2017</strain>
        <tissue evidence="1">Leaf</tissue>
    </source>
</reference>
<organism evidence="1 2">
    <name type="scientific">Punica granatum</name>
    <name type="common">Pomegranate</name>
    <dbReference type="NCBI Taxonomy" id="22663"/>
    <lineage>
        <taxon>Eukaryota</taxon>
        <taxon>Viridiplantae</taxon>
        <taxon>Streptophyta</taxon>
        <taxon>Embryophyta</taxon>
        <taxon>Tracheophyta</taxon>
        <taxon>Spermatophyta</taxon>
        <taxon>Magnoliopsida</taxon>
        <taxon>eudicotyledons</taxon>
        <taxon>Gunneridae</taxon>
        <taxon>Pentapetalae</taxon>
        <taxon>rosids</taxon>
        <taxon>malvids</taxon>
        <taxon>Myrtales</taxon>
        <taxon>Lythraceae</taxon>
        <taxon>Punica</taxon>
    </lineage>
</organism>
<dbReference type="AlphaFoldDB" id="A0A2I0J9Z7"/>